<dbReference type="InterPro" id="IPR049445">
    <property type="entry name" value="TetR_SbtR-like_C"/>
</dbReference>
<gene>
    <name evidence="6" type="ORF">JY651_26465</name>
</gene>
<evidence type="ECO:0000256" key="4">
    <source>
        <dbReference type="PROSITE-ProRule" id="PRU00335"/>
    </source>
</evidence>
<keyword evidence="1" id="KW-0805">Transcription regulation</keyword>
<evidence type="ECO:0000259" key="5">
    <source>
        <dbReference type="PROSITE" id="PS50977"/>
    </source>
</evidence>
<evidence type="ECO:0000313" key="7">
    <source>
        <dbReference type="Proteomes" id="UP000662747"/>
    </source>
</evidence>
<dbReference type="Pfam" id="PF21597">
    <property type="entry name" value="TetR_C_43"/>
    <property type="match status" value="1"/>
</dbReference>
<dbReference type="PANTHER" id="PTHR30055">
    <property type="entry name" value="HTH-TYPE TRANSCRIPTIONAL REGULATOR RUTR"/>
    <property type="match status" value="1"/>
</dbReference>
<name>A0ABX7NJ55_9BACT</name>
<feature type="DNA-binding region" description="H-T-H motif" evidence="4">
    <location>
        <begin position="43"/>
        <end position="62"/>
    </location>
</feature>
<dbReference type="PANTHER" id="PTHR30055:SF234">
    <property type="entry name" value="HTH-TYPE TRANSCRIPTIONAL REGULATOR BETI"/>
    <property type="match status" value="1"/>
</dbReference>
<evidence type="ECO:0000313" key="6">
    <source>
        <dbReference type="EMBL" id="QSQ18902.1"/>
    </source>
</evidence>
<dbReference type="InterPro" id="IPR001647">
    <property type="entry name" value="HTH_TetR"/>
</dbReference>
<keyword evidence="3" id="KW-0804">Transcription</keyword>
<sequence>MARAPTKQPPEAERPLRADARRNREQLLTAAHEAFSEHGADASFDDIARRAGVGIGTLYRHFPTRDALLVATLEERLVALAEKGRTLRDTEAPGDALVAWVKALIKHVTTYRGLVTVTGAALHGVSVACDTARGIGTDILARAQASGDVRRDFDYADLENMAVAVAFTTQQTATEPARARRLLTLFLDGLRPAGAAAK</sequence>
<proteinExistence type="predicted"/>
<protein>
    <submittedName>
        <fullName evidence="6">Helix-turn-helix transcriptional regulator</fullName>
    </submittedName>
</protein>
<dbReference type="EMBL" id="CP071090">
    <property type="protein sequence ID" value="QSQ18902.1"/>
    <property type="molecule type" value="Genomic_DNA"/>
</dbReference>
<dbReference type="InterPro" id="IPR050109">
    <property type="entry name" value="HTH-type_TetR-like_transc_reg"/>
</dbReference>
<dbReference type="Proteomes" id="UP000662747">
    <property type="component" value="Chromosome"/>
</dbReference>
<dbReference type="InterPro" id="IPR009057">
    <property type="entry name" value="Homeodomain-like_sf"/>
</dbReference>
<dbReference type="SUPFAM" id="SSF48498">
    <property type="entry name" value="Tetracyclin repressor-like, C-terminal domain"/>
    <property type="match status" value="1"/>
</dbReference>
<keyword evidence="7" id="KW-1185">Reference proteome</keyword>
<feature type="domain" description="HTH tetR-type" evidence="5">
    <location>
        <begin position="21"/>
        <end position="80"/>
    </location>
</feature>
<keyword evidence="2 4" id="KW-0238">DNA-binding</keyword>
<dbReference type="InterPro" id="IPR036271">
    <property type="entry name" value="Tet_transcr_reg_TetR-rel_C_sf"/>
</dbReference>
<evidence type="ECO:0000256" key="3">
    <source>
        <dbReference type="ARBA" id="ARBA00023163"/>
    </source>
</evidence>
<dbReference type="Pfam" id="PF00440">
    <property type="entry name" value="TetR_N"/>
    <property type="match status" value="1"/>
</dbReference>
<accession>A0ABX7NJ55</accession>
<evidence type="ECO:0000256" key="2">
    <source>
        <dbReference type="ARBA" id="ARBA00023125"/>
    </source>
</evidence>
<dbReference type="PRINTS" id="PR00455">
    <property type="entry name" value="HTHTETR"/>
</dbReference>
<dbReference type="PROSITE" id="PS50977">
    <property type="entry name" value="HTH_TETR_2"/>
    <property type="match status" value="1"/>
</dbReference>
<dbReference type="Gene3D" id="1.10.357.10">
    <property type="entry name" value="Tetracycline Repressor, domain 2"/>
    <property type="match status" value="1"/>
</dbReference>
<dbReference type="RefSeq" id="WP_206720490.1">
    <property type="nucleotide sequence ID" value="NZ_CP071090.1"/>
</dbReference>
<organism evidence="6 7">
    <name type="scientific">Pyxidicoccus parkwayensis</name>
    <dbReference type="NCBI Taxonomy" id="2813578"/>
    <lineage>
        <taxon>Bacteria</taxon>
        <taxon>Pseudomonadati</taxon>
        <taxon>Myxococcota</taxon>
        <taxon>Myxococcia</taxon>
        <taxon>Myxococcales</taxon>
        <taxon>Cystobacterineae</taxon>
        <taxon>Myxococcaceae</taxon>
        <taxon>Pyxidicoccus</taxon>
    </lineage>
</organism>
<dbReference type="SUPFAM" id="SSF46689">
    <property type="entry name" value="Homeodomain-like"/>
    <property type="match status" value="1"/>
</dbReference>
<reference evidence="6 7" key="1">
    <citation type="submission" date="2021-02" db="EMBL/GenBank/DDBJ databases">
        <title>De Novo genome assembly of isolated myxobacteria.</title>
        <authorList>
            <person name="Stevens D.C."/>
        </authorList>
    </citation>
    <scope>NUCLEOTIDE SEQUENCE [LARGE SCALE GENOMIC DNA]</scope>
    <source>
        <strain evidence="7">SCPEA02</strain>
    </source>
</reference>
<evidence type="ECO:0000256" key="1">
    <source>
        <dbReference type="ARBA" id="ARBA00023015"/>
    </source>
</evidence>